<dbReference type="PROSITE" id="PS51186">
    <property type="entry name" value="GNAT"/>
    <property type="match status" value="1"/>
</dbReference>
<reference evidence="5" key="1">
    <citation type="submission" date="2023-07" db="EMBL/GenBank/DDBJ databases">
        <authorList>
            <person name="Ivanov I."/>
            <person name="Teneva D."/>
            <person name="Stoikov I."/>
        </authorList>
    </citation>
    <scope>NUCLEOTIDE SEQUENCE</scope>
    <source>
        <strain evidence="5">4475</strain>
    </source>
</reference>
<organism evidence="5 6">
    <name type="scientific">Brevibacillus aydinogluensis</name>
    <dbReference type="NCBI Taxonomy" id="927786"/>
    <lineage>
        <taxon>Bacteria</taxon>
        <taxon>Bacillati</taxon>
        <taxon>Bacillota</taxon>
        <taxon>Bacilli</taxon>
        <taxon>Bacillales</taxon>
        <taxon>Paenibacillaceae</taxon>
        <taxon>Brevibacillus</taxon>
    </lineage>
</organism>
<evidence type="ECO:0000256" key="3">
    <source>
        <dbReference type="ARBA" id="ARBA00038502"/>
    </source>
</evidence>
<dbReference type="PANTHER" id="PTHR43792:SF8">
    <property type="entry name" value="[RIBOSOMAL PROTEIN US5]-ALANINE N-ACETYLTRANSFERASE"/>
    <property type="match status" value="1"/>
</dbReference>
<dbReference type="PANTHER" id="PTHR43792">
    <property type="entry name" value="GNAT FAMILY, PUTATIVE (AFU_ORTHOLOGUE AFUA_3G00765)-RELATED-RELATED"/>
    <property type="match status" value="1"/>
</dbReference>
<dbReference type="EMBL" id="OY569118">
    <property type="protein sequence ID" value="CAJ1001903.1"/>
    <property type="molecule type" value="Genomic_DNA"/>
</dbReference>
<dbReference type="GO" id="GO:0005737">
    <property type="term" value="C:cytoplasm"/>
    <property type="evidence" value="ECO:0007669"/>
    <property type="project" value="TreeGrafter"/>
</dbReference>
<evidence type="ECO:0000259" key="4">
    <source>
        <dbReference type="PROSITE" id="PS51186"/>
    </source>
</evidence>
<dbReference type="InterPro" id="IPR051531">
    <property type="entry name" value="N-acetyltransferase"/>
</dbReference>
<dbReference type="KEGG" id="bayd:BSPP4475_06245"/>
<dbReference type="GO" id="GO:0008999">
    <property type="term" value="F:protein-N-terminal-alanine acetyltransferase activity"/>
    <property type="evidence" value="ECO:0007669"/>
    <property type="project" value="TreeGrafter"/>
</dbReference>
<dbReference type="InterPro" id="IPR000182">
    <property type="entry name" value="GNAT_dom"/>
</dbReference>
<evidence type="ECO:0000256" key="2">
    <source>
        <dbReference type="ARBA" id="ARBA00023315"/>
    </source>
</evidence>
<evidence type="ECO:0000313" key="6">
    <source>
        <dbReference type="Proteomes" id="UP001189619"/>
    </source>
</evidence>
<dbReference type="Proteomes" id="UP001189619">
    <property type="component" value="Chromosome"/>
</dbReference>
<dbReference type="InterPro" id="IPR016181">
    <property type="entry name" value="Acyl_CoA_acyltransferase"/>
</dbReference>
<gene>
    <name evidence="5" type="ORF">BSPP4475_06245</name>
</gene>
<evidence type="ECO:0000256" key="1">
    <source>
        <dbReference type="ARBA" id="ARBA00022679"/>
    </source>
</evidence>
<dbReference type="RefSeq" id="WP_304415258.1">
    <property type="nucleotide sequence ID" value="NZ_JAUSVZ010000002.1"/>
</dbReference>
<proteinExistence type="inferred from homology"/>
<dbReference type="AlphaFoldDB" id="A0AA48RGS7"/>
<comment type="similarity">
    <text evidence="3">Belongs to the acetyltransferase family. RimJ subfamily.</text>
</comment>
<feature type="domain" description="N-acetyltransferase" evidence="4">
    <location>
        <begin position="8"/>
        <end position="178"/>
    </location>
</feature>
<dbReference type="Pfam" id="PF13302">
    <property type="entry name" value="Acetyltransf_3"/>
    <property type="match status" value="1"/>
</dbReference>
<accession>A0AA48RGS7</accession>
<evidence type="ECO:0000313" key="5">
    <source>
        <dbReference type="EMBL" id="CAJ1001903.1"/>
    </source>
</evidence>
<keyword evidence="1" id="KW-0808">Transferase</keyword>
<name>A0AA48RGS7_9BACL</name>
<keyword evidence="6" id="KW-1185">Reference proteome</keyword>
<dbReference type="SUPFAM" id="SSF55729">
    <property type="entry name" value="Acyl-CoA N-acyltransferases (Nat)"/>
    <property type="match status" value="1"/>
</dbReference>
<sequence>MSSQAPSVYIRPLTANDAPAMLDLRVRNQAFLQPFEPIRPASFFTLEGQREQLASAERDFAAGTAYAFGVFLREGDELIGRVNLTNIVRGAWQNATIGYFLDQSCVGRGCMTQAVRQVLDFAFAKAELHRVQAAVMPRNTASIRVLEKTGFRREGLSLRYLQINGVWEDHLIFAITSEEWA</sequence>
<dbReference type="Gene3D" id="3.40.630.30">
    <property type="match status" value="1"/>
</dbReference>
<protein>
    <submittedName>
        <fullName evidence="5">RimJ/RimL family protein N-acetyltransferase</fullName>
    </submittedName>
</protein>
<keyword evidence="2" id="KW-0012">Acyltransferase</keyword>